<dbReference type="EMBL" id="CP002691">
    <property type="protein sequence ID" value="AEE48688.1"/>
    <property type="molecule type" value="Genomic_DNA"/>
</dbReference>
<organism evidence="2 3">
    <name type="scientific">Haliscomenobacter hydrossis (strain ATCC 27775 / DSM 1100 / LMG 10767 / O)</name>
    <dbReference type="NCBI Taxonomy" id="760192"/>
    <lineage>
        <taxon>Bacteria</taxon>
        <taxon>Pseudomonadati</taxon>
        <taxon>Bacteroidota</taxon>
        <taxon>Saprospiria</taxon>
        <taxon>Saprospirales</taxon>
        <taxon>Haliscomenobacteraceae</taxon>
        <taxon>Haliscomenobacter</taxon>
    </lineage>
</organism>
<dbReference type="HOGENOM" id="CLU_105789_4_0_10"/>
<keyword evidence="3" id="KW-1185">Reference proteome</keyword>
<dbReference type="STRING" id="760192.Halhy_0781"/>
<sequence length="197" mass="22542">MVEKLSTRIRSPSEAEVRCGCSTFQPFNFSTINASTFQPMNEVSNELLAVLKTAEPLLRHITPEQARQKPGPEKWAPQEIIGHLIDSACNNQQKFVRSMATPQLEFVGYAQDFWVAAQQYQQAEWATVLDLWLAYNRHLAHVIRHVDPAVLQHTLHIDGAGPFELGFIMADYVEHLKHHLRQIFSDGPFESKFLNLY</sequence>
<dbReference type="InterPro" id="IPR034660">
    <property type="entry name" value="DinB/YfiT-like"/>
</dbReference>
<dbReference type="SUPFAM" id="SSF109854">
    <property type="entry name" value="DinB/YfiT-like putative metalloenzymes"/>
    <property type="match status" value="1"/>
</dbReference>
<reference key="2">
    <citation type="submission" date="2011-04" db="EMBL/GenBank/DDBJ databases">
        <title>Complete sequence of chromosome of Haliscomenobacter hydrossis DSM 1100.</title>
        <authorList>
            <consortium name="US DOE Joint Genome Institute (JGI-PGF)"/>
            <person name="Lucas S."/>
            <person name="Han J."/>
            <person name="Lapidus A."/>
            <person name="Bruce D."/>
            <person name="Goodwin L."/>
            <person name="Pitluck S."/>
            <person name="Peters L."/>
            <person name="Kyrpides N."/>
            <person name="Mavromatis K."/>
            <person name="Ivanova N."/>
            <person name="Ovchinnikova G."/>
            <person name="Pagani I."/>
            <person name="Daligault H."/>
            <person name="Detter J.C."/>
            <person name="Han C."/>
            <person name="Land M."/>
            <person name="Hauser L."/>
            <person name="Markowitz V."/>
            <person name="Cheng J.-F."/>
            <person name="Hugenholtz P."/>
            <person name="Woyke T."/>
            <person name="Wu D."/>
            <person name="Verbarg S."/>
            <person name="Frueling A."/>
            <person name="Brambilla E."/>
            <person name="Klenk H.-P."/>
            <person name="Eisen J.A."/>
        </authorList>
    </citation>
    <scope>NUCLEOTIDE SEQUENCE</scope>
    <source>
        <strain>DSM 1100</strain>
    </source>
</reference>
<reference evidence="2 3" key="1">
    <citation type="journal article" date="2011" name="Stand. Genomic Sci.">
        <title>Complete genome sequence of Haliscomenobacter hydrossis type strain (O).</title>
        <authorList>
            <consortium name="US DOE Joint Genome Institute (JGI-PGF)"/>
            <person name="Daligault H."/>
            <person name="Lapidus A."/>
            <person name="Zeytun A."/>
            <person name="Nolan M."/>
            <person name="Lucas S."/>
            <person name="Del Rio T.G."/>
            <person name="Tice H."/>
            <person name="Cheng J.F."/>
            <person name="Tapia R."/>
            <person name="Han C."/>
            <person name="Goodwin L."/>
            <person name="Pitluck S."/>
            <person name="Liolios K."/>
            <person name="Pagani I."/>
            <person name="Ivanova N."/>
            <person name="Huntemann M."/>
            <person name="Mavromatis K."/>
            <person name="Mikhailova N."/>
            <person name="Pati A."/>
            <person name="Chen A."/>
            <person name="Palaniappan K."/>
            <person name="Land M."/>
            <person name="Hauser L."/>
            <person name="Brambilla E.M."/>
            <person name="Rohde M."/>
            <person name="Verbarg S."/>
            <person name="Goker M."/>
            <person name="Bristow J."/>
            <person name="Eisen J.A."/>
            <person name="Markowitz V."/>
            <person name="Hugenholtz P."/>
            <person name="Kyrpides N.C."/>
            <person name="Klenk H.P."/>
            <person name="Woyke T."/>
        </authorList>
    </citation>
    <scope>NUCLEOTIDE SEQUENCE [LARGE SCALE GENOMIC DNA]</scope>
    <source>
        <strain evidence="3">ATCC 27775 / DSM 1100 / LMG 10767 / O</strain>
    </source>
</reference>
<dbReference type="Pfam" id="PF12867">
    <property type="entry name" value="DinB_2"/>
    <property type="match status" value="1"/>
</dbReference>
<accession>F4L3T4</accession>
<feature type="domain" description="DinB-like" evidence="1">
    <location>
        <begin position="51"/>
        <end position="183"/>
    </location>
</feature>
<dbReference type="InterPro" id="IPR024775">
    <property type="entry name" value="DinB-like"/>
</dbReference>
<protein>
    <recommendedName>
        <fullName evidence="1">DinB-like domain-containing protein</fullName>
    </recommendedName>
</protein>
<evidence type="ECO:0000313" key="3">
    <source>
        <dbReference type="Proteomes" id="UP000008461"/>
    </source>
</evidence>
<name>F4L3T4_HALH1</name>
<dbReference type="Proteomes" id="UP000008461">
    <property type="component" value="Chromosome"/>
</dbReference>
<dbReference type="eggNOG" id="COG0456">
    <property type="taxonomic scope" value="Bacteria"/>
</dbReference>
<evidence type="ECO:0000259" key="1">
    <source>
        <dbReference type="Pfam" id="PF12867"/>
    </source>
</evidence>
<evidence type="ECO:0000313" key="2">
    <source>
        <dbReference type="EMBL" id="AEE48688.1"/>
    </source>
</evidence>
<gene>
    <name evidence="2" type="ordered locus">Halhy_0781</name>
</gene>
<proteinExistence type="predicted"/>
<dbReference type="KEGG" id="hhy:Halhy_0781"/>
<dbReference type="AlphaFoldDB" id="F4L3T4"/>
<dbReference type="Gene3D" id="1.20.120.450">
    <property type="entry name" value="dinb family like domain"/>
    <property type="match status" value="1"/>
</dbReference>